<protein>
    <submittedName>
        <fullName evidence="1">Uncharacterized protein</fullName>
    </submittedName>
</protein>
<dbReference type="KEGG" id="smiz:4412673_00293"/>
<gene>
    <name evidence="1" type="ORF">SAMEA4412673_00293</name>
</gene>
<dbReference type="AlphaFoldDB" id="A0AAJ4X8R2"/>
<accession>A0AAJ4X8R2</accession>
<evidence type="ECO:0000313" key="1">
    <source>
        <dbReference type="EMBL" id="SNV38227.1"/>
    </source>
</evidence>
<reference evidence="1 2" key="1">
    <citation type="submission" date="2017-06" db="EMBL/GenBank/DDBJ databases">
        <authorList>
            <consortium name="Pathogen Informatics"/>
        </authorList>
    </citation>
    <scope>NUCLEOTIDE SEQUENCE [LARGE SCALE GENOMIC DNA]</scope>
    <source>
        <strain evidence="1 2">NCTC12149</strain>
    </source>
</reference>
<organism evidence="1 2">
    <name type="scientific">Sphingobacterium mizutaii</name>
    <dbReference type="NCBI Taxonomy" id="1010"/>
    <lineage>
        <taxon>Bacteria</taxon>
        <taxon>Pseudomonadati</taxon>
        <taxon>Bacteroidota</taxon>
        <taxon>Sphingobacteriia</taxon>
        <taxon>Sphingobacteriales</taxon>
        <taxon>Sphingobacteriaceae</taxon>
        <taxon>Sphingobacterium</taxon>
    </lineage>
</organism>
<dbReference type="Proteomes" id="UP000215355">
    <property type="component" value="Chromosome 1"/>
</dbReference>
<name>A0AAJ4X8R2_9SPHI</name>
<dbReference type="EMBL" id="LT906468">
    <property type="protein sequence ID" value="SNV38227.1"/>
    <property type="molecule type" value="Genomic_DNA"/>
</dbReference>
<dbReference type="RefSeq" id="WP_093100895.1">
    <property type="nucleotide sequence ID" value="NZ_FNGK01000009.1"/>
</dbReference>
<sequence length="390" mass="45774">MNKTNLGWLYELEEIFHPKTYELNKEIWLNSENYITELSKKIKSFRPYFTEILSQSRYQAIPILMQIINTSDTLHKFLIESIGIQKSNPFYNHLIQIYRQILNLLESLLDSFGRLDRKIRFTLPITSFSVANIRLDLRMRLDLLNKCIIHSNIDEELGKLLLSGLRHLISRKGISKGDVEYVGLILDRLEKLKPFSTFEIENLLFQHDFNTLTFFNYFAKSCNRFLEDTPNLHTQLEIIIKMEDRINGLPPIGTSKWMNTDSSIRDQIRTFIKEKKLFINQRIELKRAEINDNLLINGADRVQINLSVAQLGLFIRMFMEKDLLPKEDIGKTFAHYARYFCTPNTPFISPESLQKKSTNVEFSTANKIKGHLIGMINWLNEHHNTQRGQN</sequence>
<proteinExistence type="predicted"/>
<evidence type="ECO:0000313" key="2">
    <source>
        <dbReference type="Proteomes" id="UP000215355"/>
    </source>
</evidence>